<proteinExistence type="predicted"/>
<dbReference type="PANTHER" id="PTHR45655:SF13">
    <property type="entry name" value="SOLUBLE GUANYLATE CYCLASE GCY-32-RELATED"/>
    <property type="match status" value="1"/>
</dbReference>
<dbReference type="PANTHER" id="PTHR45655">
    <property type="entry name" value="GUANYLATE CYCLASE SOLUBLE SUBUNIT BETA-2"/>
    <property type="match status" value="1"/>
</dbReference>
<dbReference type="Gene3D" id="3.90.1520.10">
    <property type="entry name" value="H-NOX domain"/>
    <property type="match status" value="1"/>
</dbReference>
<organism evidence="2 3">
    <name type="scientific">Marinomonas primoryensis</name>
    <dbReference type="NCBI Taxonomy" id="178399"/>
    <lineage>
        <taxon>Bacteria</taxon>
        <taxon>Pseudomonadati</taxon>
        <taxon>Pseudomonadota</taxon>
        <taxon>Gammaproteobacteria</taxon>
        <taxon>Oceanospirillales</taxon>
        <taxon>Oceanospirillaceae</taxon>
        <taxon>Marinomonas</taxon>
    </lineage>
</organism>
<evidence type="ECO:0000313" key="2">
    <source>
        <dbReference type="EMBL" id="MEP7731084.1"/>
    </source>
</evidence>
<evidence type="ECO:0000259" key="1">
    <source>
        <dbReference type="SMART" id="SM00989"/>
    </source>
</evidence>
<reference evidence="2 3" key="1">
    <citation type="submission" date="2024-05" db="EMBL/GenBank/DDBJ databases">
        <authorList>
            <person name="Busch G.E."/>
            <person name="Sharma I."/>
        </authorList>
    </citation>
    <scope>NUCLEOTIDE SEQUENCE [LARGE SCALE GENOMIC DNA]</scope>
    <source>
        <strain evidence="2 3">23GB23</strain>
    </source>
</reference>
<dbReference type="SUPFAM" id="SSF111126">
    <property type="entry name" value="Ligand-binding domain in the NO signalling and Golgi transport"/>
    <property type="match status" value="1"/>
</dbReference>
<dbReference type="RefSeq" id="WP_348577716.1">
    <property type="nucleotide sequence ID" value="NZ_JBDYKN010000021.1"/>
</dbReference>
<evidence type="ECO:0000313" key="3">
    <source>
        <dbReference type="Proteomes" id="UP001471651"/>
    </source>
</evidence>
<dbReference type="InterPro" id="IPR011644">
    <property type="entry name" value="Heme_NO-bd"/>
</dbReference>
<dbReference type="Pfam" id="PF07700">
    <property type="entry name" value="HNOB"/>
    <property type="match status" value="1"/>
</dbReference>
<name>A0ABV0L3V6_9GAMM</name>
<keyword evidence="3" id="KW-1185">Reference proteome</keyword>
<dbReference type="Proteomes" id="UP001471651">
    <property type="component" value="Unassembled WGS sequence"/>
</dbReference>
<gene>
    <name evidence="2" type="ORF">ABKW32_16655</name>
</gene>
<comment type="caution">
    <text evidence="2">The sequence shown here is derived from an EMBL/GenBank/DDBJ whole genome shotgun (WGS) entry which is preliminary data.</text>
</comment>
<protein>
    <submittedName>
        <fullName evidence="2">Heme NO-binding domain-containing protein</fullName>
    </submittedName>
</protein>
<sequence length="182" mass="20140">MKGAVFTNFQEMIEDEFGMECWEKLLEKCDLPSGGIYTSAATYDDQEILSLVGALSEYSSVPVPTLVEAFGRYLYNGLASSLPASMMDYPDLWSLLDSVDSVIHVEVNKLYPDALTPKIIVTEKHQNGITLYYQSPRKMCLLAVGLVHKAAESFGTPVTIKHTCCMNDGADHCSMLVELEQV</sequence>
<dbReference type="InterPro" id="IPR038158">
    <property type="entry name" value="H-NOX_domain_sf"/>
</dbReference>
<dbReference type="EMBL" id="JBDYKN010000021">
    <property type="protein sequence ID" value="MEP7731084.1"/>
    <property type="molecule type" value="Genomic_DNA"/>
</dbReference>
<feature type="domain" description="4-vinyl reductase 4VR" evidence="1">
    <location>
        <begin position="118"/>
        <end position="179"/>
    </location>
</feature>
<dbReference type="InterPro" id="IPR004096">
    <property type="entry name" value="V4R"/>
</dbReference>
<dbReference type="SMART" id="SM00989">
    <property type="entry name" value="V4R"/>
    <property type="match status" value="1"/>
</dbReference>
<dbReference type="InterPro" id="IPR024096">
    <property type="entry name" value="NO_sig/Golgi_transp_ligand-bd"/>
</dbReference>
<accession>A0ABV0L3V6</accession>